<dbReference type="SUPFAM" id="SSF81383">
    <property type="entry name" value="F-box domain"/>
    <property type="match status" value="1"/>
</dbReference>
<evidence type="ECO:0000313" key="4">
    <source>
        <dbReference type="Proteomes" id="UP000029121"/>
    </source>
</evidence>
<evidence type="ECO:0000313" key="3">
    <source>
        <dbReference type="EMBL" id="EOA25566.1"/>
    </source>
</evidence>
<keyword evidence="4" id="KW-1185">Reference proteome</keyword>
<dbReference type="Proteomes" id="UP000029121">
    <property type="component" value="Unassembled WGS sequence"/>
</dbReference>
<dbReference type="EMBL" id="KB870809">
    <property type="protein sequence ID" value="EOA25566.1"/>
    <property type="molecule type" value="Genomic_DNA"/>
</dbReference>
<protein>
    <submittedName>
        <fullName evidence="3">Uncharacterized protein</fullName>
    </submittedName>
</protein>
<dbReference type="PANTHER" id="PTHR31111">
    <property type="entry name" value="BNAA05G37150D PROTEIN-RELATED"/>
    <property type="match status" value="1"/>
</dbReference>
<name>R0FT09_9BRAS</name>
<accession>R0FT09</accession>
<dbReference type="NCBIfam" id="TIGR01640">
    <property type="entry name" value="F_box_assoc_1"/>
    <property type="match status" value="1"/>
</dbReference>
<evidence type="ECO:0000259" key="2">
    <source>
        <dbReference type="Pfam" id="PF08268"/>
    </source>
</evidence>
<evidence type="ECO:0000259" key="1">
    <source>
        <dbReference type="Pfam" id="PF00646"/>
    </source>
</evidence>
<organism evidence="3 4">
    <name type="scientific">Capsella rubella</name>
    <dbReference type="NCBI Taxonomy" id="81985"/>
    <lineage>
        <taxon>Eukaryota</taxon>
        <taxon>Viridiplantae</taxon>
        <taxon>Streptophyta</taxon>
        <taxon>Embryophyta</taxon>
        <taxon>Tracheophyta</taxon>
        <taxon>Spermatophyta</taxon>
        <taxon>Magnoliopsida</taxon>
        <taxon>eudicotyledons</taxon>
        <taxon>Gunneridae</taxon>
        <taxon>Pentapetalae</taxon>
        <taxon>rosids</taxon>
        <taxon>malvids</taxon>
        <taxon>Brassicales</taxon>
        <taxon>Brassicaceae</taxon>
        <taxon>Camelineae</taxon>
        <taxon>Capsella</taxon>
    </lineage>
</organism>
<dbReference type="Pfam" id="PF08268">
    <property type="entry name" value="FBA_3"/>
    <property type="match status" value="1"/>
</dbReference>
<dbReference type="InterPro" id="IPR013187">
    <property type="entry name" value="F-box-assoc_dom_typ3"/>
</dbReference>
<dbReference type="Pfam" id="PF00646">
    <property type="entry name" value="F-box"/>
    <property type="match status" value="1"/>
</dbReference>
<dbReference type="InterPro" id="IPR001810">
    <property type="entry name" value="F-box_dom"/>
</dbReference>
<sequence length="412" mass="47908">MRFSFRLATGKRERKKIRTVVKPEELKTSIPENVMLLEILPRLPAKSLMRFKCVSKLWCSFISSRYLTNLFLKSPYSAQGRRVFMSFVDREEPYFKYALVSSSHGSVPVISPYDSVPVSNLDQDLDMHGIEGFFVNALRGLVCFRIGTRVRICNLTTRQYVNLPLLRSRIMAAANDNIWNYFGHDPVQDEYKVLSTVWEVSEEERVVRSEHHVLVLGPQASWRNTKSTVPPPPHRPYSQGITINGVLYYGAWIDKNRCVIMSFDMRSEEFTLIDLPLEADIVWNTRAANLMNYKEKLAVFEYSNTLNNLSMDVWVVMDAGKSQWSDKKTYVLPNFQTLAMSNRLLIQATSHSCEIRLSKEDIYRPRSAIYDLEKNKITRHIQVMNLFDRFCISPLLDTCFWDDIESIMYLET</sequence>
<reference evidence="4" key="1">
    <citation type="journal article" date="2013" name="Nat. Genet.">
        <title>The Capsella rubella genome and the genomic consequences of rapid mating system evolution.</title>
        <authorList>
            <person name="Slotte T."/>
            <person name="Hazzouri K.M."/>
            <person name="Agren J.A."/>
            <person name="Koenig D."/>
            <person name="Maumus F."/>
            <person name="Guo Y.L."/>
            <person name="Steige K."/>
            <person name="Platts A.E."/>
            <person name="Escobar J.S."/>
            <person name="Newman L.K."/>
            <person name="Wang W."/>
            <person name="Mandakova T."/>
            <person name="Vello E."/>
            <person name="Smith L.M."/>
            <person name="Henz S.R."/>
            <person name="Steffen J."/>
            <person name="Takuno S."/>
            <person name="Brandvain Y."/>
            <person name="Coop G."/>
            <person name="Andolfatto P."/>
            <person name="Hu T.T."/>
            <person name="Blanchette M."/>
            <person name="Clark R.M."/>
            <person name="Quesneville H."/>
            <person name="Nordborg M."/>
            <person name="Gaut B.S."/>
            <person name="Lysak M.A."/>
            <person name="Jenkins J."/>
            <person name="Grimwood J."/>
            <person name="Chapman J."/>
            <person name="Prochnik S."/>
            <person name="Shu S."/>
            <person name="Rokhsar D."/>
            <person name="Schmutz J."/>
            <person name="Weigel D."/>
            <person name="Wright S.I."/>
        </authorList>
    </citation>
    <scope>NUCLEOTIDE SEQUENCE [LARGE SCALE GENOMIC DNA]</scope>
    <source>
        <strain evidence="4">cv. Monte Gargano</strain>
    </source>
</reference>
<gene>
    <name evidence="3" type="ORF">CARUB_v10018911mg</name>
</gene>
<dbReference type="InterPro" id="IPR017451">
    <property type="entry name" value="F-box-assoc_interact_dom"/>
</dbReference>
<feature type="domain" description="F-box associated beta-propeller type 3" evidence="2">
    <location>
        <begin position="118"/>
        <end position="379"/>
    </location>
</feature>
<dbReference type="InterPro" id="IPR036047">
    <property type="entry name" value="F-box-like_dom_sf"/>
</dbReference>
<dbReference type="PANTHER" id="PTHR31111:SF25">
    <property type="entry name" value="F-BOX ASSOCIATED UBIQUITINATION EFFECTOR FAMILY PROTEIN"/>
    <property type="match status" value="1"/>
</dbReference>
<proteinExistence type="predicted"/>
<feature type="domain" description="F-box" evidence="1">
    <location>
        <begin position="35"/>
        <end position="68"/>
    </location>
</feature>
<dbReference type="AlphaFoldDB" id="R0FT09"/>